<sequence>MSQKSPKSGSPRSPRSPQSQGPVATAAQALEVDDLPEGEEDDPGLGEDFESSTASITSSILHYRTINGRTGSNDERQSEAMDIAHHMFTLAQGGELHLAPINDNIQAFRVLKPGGWVESFEASAIIESDDDSVKPDSALAQWGPIFIKASKTIGNTFTVVGDNLQRPGIERAGFTDVEQWDSKLPLNPFPKDPKLKEMGQFGELFSTQDTEGLVLFVANTLGWTPEEVHVYIAKFRREIRDRRNHPYIRLRTVWARKPE</sequence>
<organism evidence="2 3">
    <name type="scientific">Gibberella intermedia</name>
    <name type="common">Bulb rot disease fungus</name>
    <name type="synonym">Fusarium proliferatum</name>
    <dbReference type="NCBI Taxonomy" id="948311"/>
    <lineage>
        <taxon>Eukaryota</taxon>
        <taxon>Fungi</taxon>
        <taxon>Dikarya</taxon>
        <taxon>Ascomycota</taxon>
        <taxon>Pezizomycotina</taxon>
        <taxon>Sordariomycetes</taxon>
        <taxon>Hypocreomycetidae</taxon>
        <taxon>Hypocreales</taxon>
        <taxon>Nectriaceae</taxon>
        <taxon>Fusarium</taxon>
        <taxon>Fusarium fujikuroi species complex</taxon>
    </lineage>
</organism>
<accession>A0A420SAB0</accession>
<dbReference type="InterPro" id="IPR029063">
    <property type="entry name" value="SAM-dependent_MTases_sf"/>
</dbReference>
<dbReference type="SUPFAM" id="SSF53335">
    <property type="entry name" value="S-adenosyl-L-methionine-dependent methyltransferases"/>
    <property type="match status" value="1"/>
</dbReference>
<evidence type="ECO:0000256" key="1">
    <source>
        <dbReference type="SAM" id="MobiDB-lite"/>
    </source>
</evidence>
<protein>
    <recommendedName>
        <fullName evidence="4">Methyltransferase</fullName>
    </recommendedName>
</protein>
<evidence type="ECO:0008006" key="4">
    <source>
        <dbReference type="Google" id="ProtNLM"/>
    </source>
</evidence>
<feature type="region of interest" description="Disordered" evidence="1">
    <location>
        <begin position="1"/>
        <end position="52"/>
    </location>
</feature>
<proteinExistence type="predicted"/>
<feature type="compositionally biased region" description="Acidic residues" evidence="1">
    <location>
        <begin position="31"/>
        <end position="50"/>
    </location>
</feature>
<gene>
    <name evidence="2" type="ORF">BFJ72_g13836</name>
</gene>
<dbReference type="EMBL" id="MRDB01000089">
    <property type="protein sequence ID" value="RKL26263.1"/>
    <property type="molecule type" value="Genomic_DNA"/>
</dbReference>
<name>A0A420SAB0_GIBIN</name>
<evidence type="ECO:0000313" key="3">
    <source>
        <dbReference type="Proteomes" id="UP000283569"/>
    </source>
</evidence>
<dbReference type="AlphaFoldDB" id="A0A420SAB0"/>
<feature type="compositionally biased region" description="Low complexity" evidence="1">
    <location>
        <begin position="1"/>
        <end position="22"/>
    </location>
</feature>
<dbReference type="Proteomes" id="UP000283569">
    <property type="component" value="Unassembled WGS sequence"/>
</dbReference>
<reference evidence="2 3" key="1">
    <citation type="journal article" date="2018" name="Sci. Rep.">
        <title>Characterisation of pathogen-specific regions and novel effector candidates in Fusarium oxysporum f. sp. cepae.</title>
        <authorList>
            <person name="Armitage A.D."/>
            <person name="Taylor A."/>
            <person name="Sobczyk M.K."/>
            <person name="Baxter L."/>
            <person name="Greenfield B.P."/>
            <person name="Bates H.J."/>
            <person name="Wilson F."/>
            <person name="Jackson A.C."/>
            <person name="Ott S."/>
            <person name="Harrison R.J."/>
            <person name="Clarkson J.P."/>
        </authorList>
    </citation>
    <scope>NUCLEOTIDE SEQUENCE [LARGE SCALE GENOMIC DNA]</scope>
    <source>
        <strain evidence="2 3">Fp_A8</strain>
    </source>
</reference>
<comment type="caution">
    <text evidence="2">The sequence shown here is derived from an EMBL/GenBank/DDBJ whole genome shotgun (WGS) entry which is preliminary data.</text>
</comment>
<evidence type="ECO:0000313" key="2">
    <source>
        <dbReference type="EMBL" id="RKL26263.1"/>
    </source>
</evidence>